<keyword evidence="10" id="KW-1185">Reference proteome</keyword>
<evidence type="ECO:0000256" key="7">
    <source>
        <dbReference type="RuleBase" id="RU363032"/>
    </source>
</evidence>
<dbReference type="Proteomes" id="UP000321379">
    <property type="component" value="Unassembled WGS sequence"/>
</dbReference>
<name>A0A5C8URM2_9MICO</name>
<protein>
    <submittedName>
        <fullName evidence="9">ABC transporter permease</fullName>
    </submittedName>
</protein>
<evidence type="ECO:0000256" key="5">
    <source>
        <dbReference type="ARBA" id="ARBA00022989"/>
    </source>
</evidence>
<comment type="caution">
    <text evidence="9">The sequence shown here is derived from an EMBL/GenBank/DDBJ whole genome shotgun (WGS) entry which is preliminary data.</text>
</comment>
<keyword evidence="3" id="KW-1003">Cell membrane</keyword>
<dbReference type="AlphaFoldDB" id="A0A5C8URM2"/>
<comment type="subcellular location">
    <subcellularLocation>
        <location evidence="1 7">Cell membrane</location>
        <topology evidence="1 7">Multi-pass membrane protein</topology>
    </subcellularLocation>
</comment>
<dbReference type="SUPFAM" id="SSF161098">
    <property type="entry name" value="MetI-like"/>
    <property type="match status" value="1"/>
</dbReference>
<dbReference type="GO" id="GO:0005886">
    <property type="term" value="C:plasma membrane"/>
    <property type="evidence" value="ECO:0007669"/>
    <property type="project" value="UniProtKB-SubCell"/>
</dbReference>
<dbReference type="PANTHER" id="PTHR43163:SF2">
    <property type="entry name" value="ABC TRANSPORTER PERMEASE PROTEIN"/>
    <property type="match status" value="1"/>
</dbReference>
<comment type="similarity">
    <text evidence="7">Belongs to the binding-protein-dependent transport system permease family.</text>
</comment>
<feature type="domain" description="ABC transmembrane type-1" evidence="8">
    <location>
        <begin position="93"/>
        <end position="294"/>
    </location>
</feature>
<keyword evidence="6 7" id="KW-0472">Membrane</keyword>
<dbReference type="EMBL" id="VRMG01000008">
    <property type="protein sequence ID" value="TXN30117.1"/>
    <property type="molecule type" value="Genomic_DNA"/>
</dbReference>
<feature type="transmembrane region" description="Helical" evidence="7">
    <location>
        <begin position="7"/>
        <end position="27"/>
    </location>
</feature>
<dbReference type="PROSITE" id="PS50928">
    <property type="entry name" value="ABC_TM1"/>
    <property type="match status" value="1"/>
</dbReference>
<evidence type="ECO:0000259" key="8">
    <source>
        <dbReference type="PROSITE" id="PS50928"/>
    </source>
</evidence>
<evidence type="ECO:0000256" key="1">
    <source>
        <dbReference type="ARBA" id="ARBA00004651"/>
    </source>
</evidence>
<feature type="transmembrane region" description="Helical" evidence="7">
    <location>
        <begin position="275"/>
        <end position="301"/>
    </location>
</feature>
<organism evidence="9 10">
    <name type="scientific">Lacisediminihabitans profunda</name>
    <dbReference type="NCBI Taxonomy" id="2594790"/>
    <lineage>
        <taxon>Bacteria</taxon>
        <taxon>Bacillati</taxon>
        <taxon>Actinomycetota</taxon>
        <taxon>Actinomycetes</taxon>
        <taxon>Micrococcales</taxon>
        <taxon>Microbacteriaceae</taxon>
        <taxon>Lacisediminihabitans</taxon>
    </lineage>
</organism>
<accession>A0A5C8URM2</accession>
<feature type="transmembrane region" description="Helical" evidence="7">
    <location>
        <begin position="95"/>
        <end position="120"/>
    </location>
</feature>
<dbReference type="CDD" id="cd06261">
    <property type="entry name" value="TM_PBP2"/>
    <property type="match status" value="1"/>
</dbReference>
<evidence type="ECO:0000256" key="4">
    <source>
        <dbReference type="ARBA" id="ARBA00022692"/>
    </source>
</evidence>
<feature type="transmembrane region" description="Helical" evidence="7">
    <location>
        <begin position="132"/>
        <end position="153"/>
    </location>
</feature>
<dbReference type="GO" id="GO:0055085">
    <property type="term" value="P:transmembrane transport"/>
    <property type="evidence" value="ECO:0007669"/>
    <property type="project" value="InterPro"/>
</dbReference>
<keyword evidence="5 7" id="KW-1133">Transmembrane helix</keyword>
<evidence type="ECO:0000256" key="6">
    <source>
        <dbReference type="ARBA" id="ARBA00023136"/>
    </source>
</evidence>
<dbReference type="InterPro" id="IPR000515">
    <property type="entry name" value="MetI-like"/>
</dbReference>
<evidence type="ECO:0000256" key="2">
    <source>
        <dbReference type="ARBA" id="ARBA00022448"/>
    </source>
</evidence>
<feature type="transmembrane region" description="Helical" evidence="7">
    <location>
        <begin position="173"/>
        <end position="192"/>
    </location>
</feature>
<evidence type="ECO:0000313" key="10">
    <source>
        <dbReference type="Proteomes" id="UP000321379"/>
    </source>
</evidence>
<feature type="transmembrane region" description="Helical" evidence="7">
    <location>
        <begin position="229"/>
        <end position="255"/>
    </location>
</feature>
<dbReference type="InterPro" id="IPR045621">
    <property type="entry name" value="BPD_transp_1_N"/>
</dbReference>
<keyword evidence="4 7" id="KW-0812">Transmembrane</keyword>
<gene>
    <name evidence="9" type="ORF">FVP33_12810</name>
</gene>
<dbReference type="Pfam" id="PF19300">
    <property type="entry name" value="BPD_transp_1_N"/>
    <property type="match status" value="1"/>
</dbReference>
<keyword evidence="2 7" id="KW-0813">Transport</keyword>
<dbReference type="PANTHER" id="PTHR43163">
    <property type="entry name" value="DIPEPTIDE TRANSPORT SYSTEM PERMEASE PROTEIN DPPB-RELATED"/>
    <property type="match status" value="1"/>
</dbReference>
<evidence type="ECO:0000313" key="9">
    <source>
        <dbReference type="EMBL" id="TXN30117.1"/>
    </source>
</evidence>
<dbReference type="Pfam" id="PF00528">
    <property type="entry name" value="BPD_transp_1"/>
    <property type="match status" value="1"/>
</dbReference>
<dbReference type="Gene3D" id="1.10.3720.10">
    <property type="entry name" value="MetI-like"/>
    <property type="match status" value="1"/>
</dbReference>
<reference evidence="9 10" key="1">
    <citation type="submission" date="2019-08" db="EMBL/GenBank/DDBJ databases">
        <title>Bacterial whole genome sequence for Glaciihabitans sp. CHu50b-6-2.</title>
        <authorList>
            <person name="Jin L."/>
        </authorList>
    </citation>
    <scope>NUCLEOTIDE SEQUENCE [LARGE SCALE GENOMIC DNA]</scope>
    <source>
        <strain evidence="9 10">CHu50b-6-2</strain>
    </source>
</reference>
<sequence length="312" mass="33454">MILLRVAGMVAILLIISMLVFGLLYLAPGDLVKNLIGNRPASPEVIAAIRAQYHLDDPLSLQYWRWLTRALIGDFGQSIRMQAPVIDVIASRTGVTLALCALAFALAVVVAVPLGVLSAVRPDGWLDRSVTAVSLVGLSAPSFAIGLLLLYAFAYYLPIFPVYGGGVGPIDTLYHLVLPSIALALGLGAILMRLTRTTVLRELDADYILFARARGMRESRVNRLALRNAAIPITTSAGLVLTYLIGGTILVETIFALPGLGTLLDSSVLYKDIGVVQALTLMVALLIAVITLVVDLSYLLLDPRVRAKELGR</sequence>
<proteinExistence type="inferred from homology"/>
<dbReference type="InterPro" id="IPR035906">
    <property type="entry name" value="MetI-like_sf"/>
</dbReference>
<evidence type="ECO:0000256" key="3">
    <source>
        <dbReference type="ARBA" id="ARBA00022475"/>
    </source>
</evidence>